<accession>A0A562PJ54</accession>
<organism evidence="14 15">
    <name type="scientific">Pseudoduganella flava</name>
    <dbReference type="NCBI Taxonomy" id="871742"/>
    <lineage>
        <taxon>Bacteria</taxon>
        <taxon>Pseudomonadati</taxon>
        <taxon>Pseudomonadota</taxon>
        <taxon>Betaproteobacteria</taxon>
        <taxon>Burkholderiales</taxon>
        <taxon>Oxalobacteraceae</taxon>
        <taxon>Telluria group</taxon>
        <taxon>Pseudoduganella</taxon>
    </lineage>
</organism>
<dbReference type="GO" id="GO:0006281">
    <property type="term" value="P:DNA repair"/>
    <property type="evidence" value="ECO:0007669"/>
    <property type="project" value="UniProtKB-KW"/>
</dbReference>
<dbReference type="AlphaFoldDB" id="A0A562PJ54"/>
<protein>
    <submittedName>
        <fullName evidence="14">DNA-3-methyladenine glycosylase II</fullName>
    </submittedName>
    <submittedName>
        <fullName evidence="13">Helix-turn-helix domain-containing protein</fullName>
    </submittedName>
</protein>
<reference evidence="14" key="2">
    <citation type="submission" date="2019-07" db="EMBL/GenBank/DDBJ databases">
        <authorList>
            <person name="Whitman W."/>
            <person name="Huntemann M."/>
            <person name="Clum A."/>
            <person name="Pillay M."/>
            <person name="Palaniappan K."/>
            <person name="Varghese N."/>
            <person name="Mikhailova N."/>
            <person name="Stamatis D."/>
            <person name="Reddy T."/>
            <person name="Daum C."/>
            <person name="Shapiro N."/>
            <person name="Ivanova N."/>
            <person name="Kyrpides N."/>
            <person name="Woyke T."/>
        </authorList>
    </citation>
    <scope>NUCLEOTIDE SEQUENCE</scope>
    <source>
        <strain evidence="14">CGMCC 1.10685</strain>
    </source>
</reference>
<dbReference type="Pfam" id="PF06029">
    <property type="entry name" value="AlkA_N"/>
    <property type="match status" value="1"/>
</dbReference>
<keyword evidence="9" id="KW-0010">Activator</keyword>
<dbReference type="EMBL" id="VLKW01000009">
    <property type="protein sequence ID" value="TWI44408.1"/>
    <property type="molecule type" value="Genomic_DNA"/>
</dbReference>
<dbReference type="Gene3D" id="3.30.310.20">
    <property type="entry name" value="DNA-3-methyladenine glycosylase AlkA, N-terminal domain"/>
    <property type="match status" value="1"/>
</dbReference>
<keyword evidence="3" id="KW-0808">Transferase</keyword>
<dbReference type="Pfam" id="PF12833">
    <property type="entry name" value="HTH_18"/>
    <property type="match status" value="1"/>
</dbReference>
<dbReference type="SMART" id="SM00342">
    <property type="entry name" value="HTH_ARAC"/>
    <property type="match status" value="1"/>
</dbReference>
<dbReference type="OrthoDB" id="9811249at2"/>
<dbReference type="Gene3D" id="3.40.10.10">
    <property type="entry name" value="DNA Methylphosphotriester Repair Domain"/>
    <property type="match status" value="1"/>
</dbReference>
<evidence type="ECO:0000313" key="13">
    <source>
        <dbReference type="EMBL" id="QGZ41996.1"/>
    </source>
</evidence>
<keyword evidence="2" id="KW-0489">Methyltransferase</keyword>
<dbReference type="InterPro" id="IPR037046">
    <property type="entry name" value="AlkA_N_sf"/>
</dbReference>
<evidence type="ECO:0000256" key="1">
    <source>
        <dbReference type="ARBA" id="ARBA00001947"/>
    </source>
</evidence>
<keyword evidence="7" id="KW-0805">Transcription regulation</keyword>
<comment type="cofactor">
    <cofactor evidence="1">
        <name>Zn(2+)</name>
        <dbReference type="ChEBI" id="CHEBI:29105"/>
    </cofactor>
</comment>
<dbReference type="SUPFAM" id="SSF55945">
    <property type="entry name" value="TATA-box binding protein-like"/>
    <property type="match status" value="1"/>
</dbReference>
<dbReference type="SUPFAM" id="SSF57884">
    <property type="entry name" value="Ada DNA repair protein, N-terminal domain (N-Ada 10)"/>
    <property type="match status" value="1"/>
</dbReference>
<keyword evidence="5" id="KW-0227">DNA damage</keyword>
<evidence type="ECO:0000256" key="8">
    <source>
        <dbReference type="ARBA" id="ARBA00023125"/>
    </source>
</evidence>
<dbReference type="InterPro" id="IPR035451">
    <property type="entry name" value="Ada-like_dom_sf"/>
</dbReference>
<reference evidence="14 15" key="1">
    <citation type="journal article" date="2015" name="Stand. Genomic Sci.">
        <title>Genomic Encyclopedia of Bacterial and Archaeal Type Strains, Phase III: the genomes of soil and plant-associated and newly described type strains.</title>
        <authorList>
            <person name="Whitman W.B."/>
            <person name="Woyke T."/>
            <person name="Klenk H.P."/>
            <person name="Zhou Y."/>
            <person name="Lilburn T.G."/>
            <person name="Beck B.J."/>
            <person name="De Vos P."/>
            <person name="Vandamme P."/>
            <person name="Eisen J.A."/>
            <person name="Garrity G."/>
            <person name="Hugenholtz P."/>
            <person name="Kyrpides N.C."/>
        </authorList>
    </citation>
    <scope>NUCLEOTIDE SEQUENCE [LARGE SCALE GENOMIC DNA]</scope>
    <source>
        <strain evidence="14 15">CGMCC 1.10685</strain>
    </source>
</reference>
<evidence type="ECO:0000259" key="12">
    <source>
        <dbReference type="PROSITE" id="PS01124"/>
    </source>
</evidence>
<evidence type="ECO:0000256" key="5">
    <source>
        <dbReference type="ARBA" id="ARBA00022763"/>
    </source>
</evidence>
<evidence type="ECO:0000256" key="3">
    <source>
        <dbReference type="ARBA" id="ARBA00022679"/>
    </source>
</evidence>
<evidence type="ECO:0000256" key="9">
    <source>
        <dbReference type="ARBA" id="ARBA00023159"/>
    </source>
</evidence>
<name>A0A562PJ54_9BURK</name>
<keyword evidence="11" id="KW-0234">DNA repair</keyword>
<dbReference type="PROSITE" id="PS00041">
    <property type="entry name" value="HTH_ARAC_FAMILY_1"/>
    <property type="match status" value="1"/>
</dbReference>
<feature type="domain" description="HTH araC/xylS-type" evidence="12">
    <location>
        <begin position="88"/>
        <end position="186"/>
    </location>
</feature>
<dbReference type="SUPFAM" id="SSF46689">
    <property type="entry name" value="Homeodomain-like"/>
    <property type="match status" value="1"/>
</dbReference>
<dbReference type="RefSeq" id="WP_145879075.1">
    <property type="nucleotide sequence ID" value="NZ_CP046904.1"/>
</dbReference>
<proteinExistence type="predicted"/>
<dbReference type="GO" id="GO:0008270">
    <property type="term" value="F:zinc ion binding"/>
    <property type="evidence" value="ECO:0007669"/>
    <property type="project" value="InterPro"/>
</dbReference>
<dbReference type="InterPro" id="IPR050204">
    <property type="entry name" value="AraC_XylS_family_regulators"/>
</dbReference>
<dbReference type="Proteomes" id="UP000315112">
    <property type="component" value="Unassembled WGS sequence"/>
</dbReference>
<gene>
    <name evidence="13" type="ORF">GO485_25050</name>
    <name evidence="14" type="ORF">IP92_04358</name>
</gene>
<keyword evidence="4" id="KW-0479">Metal-binding</keyword>
<dbReference type="PANTHER" id="PTHR46796">
    <property type="entry name" value="HTH-TYPE TRANSCRIPTIONAL ACTIVATOR RHAS-RELATED"/>
    <property type="match status" value="1"/>
</dbReference>
<dbReference type="PANTHER" id="PTHR46796:SF6">
    <property type="entry name" value="ARAC SUBFAMILY"/>
    <property type="match status" value="1"/>
</dbReference>
<evidence type="ECO:0000256" key="7">
    <source>
        <dbReference type="ARBA" id="ARBA00023015"/>
    </source>
</evidence>
<evidence type="ECO:0000313" key="14">
    <source>
        <dbReference type="EMBL" id="TWI44408.1"/>
    </source>
</evidence>
<evidence type="ECO:0000313" key="16">
    <source>
        <dbReference type="Proteomes" id="UP000437862"/>
    </source>
</evidence>
<keyword evidence="10" id="KW-0804">Transcription</keyword>
<dbReference type="GO" id="GO:0003700">
    <property type="term" value="F:DNA-binding transcription factor activity"/>
    <property type="evidence" value="ECO:0007669"/>
    <property type="project" value="InterPro"/>
</dbReference>
<evidence type="ECO:0000256" key="10">
    <source>
        <dbReference type="ARBA" id="ARBA00023163"/>
    </source>
</evidence>
<dbReference type="SMART" id="SM01009">
    <property type="entry name" value="AlkA_N"/>
    <property type="match status" value="1"/>
</dbReference>
<dbReference type="Proteomes" id="UP000437862">
    <property type="component" value="Chromosome"/>
</dbReference>
<keyword evidence="6" id="KW-0862">Zinc</keyword>
<evidence type="ECO:0000256" key="11">
    <source>
        <dbReference type="ARBA" id="ARBA00023204"/>
    </source>
</evidence>
<keyword evidence="8" id="KW-0238">DNA-binding</keyword>
<evidence type="ECO:0000313" key="15">
    <source>
        <dbReference type="Proteomes" id="UP000315112"/>
    </source>
</evidence>
<dbReference type="GO" id="GO:0043565">
    <property type="term" value="F:sequence-specific DNA binding"/>
    <property type="evidence" value="ECO:0007669"/>
    <property type="project" value="InterPro"/>
</dbReference>
<dbReference type="InterPro" id="IPR010316">
    <property type="entry name" value="AlkA_N"/>
</dbReference>
<evidence type="ECO:0000256" key="2">
    <source>
        <dbReference type="ARBA" id="ARBA00022603"/>
    </source>
</evidence>
<dbReference type="GO" id="GO:0008168">
    <property type="term" value="F:methyltransferase activity"/>
    <property type="evidence" value="ECO:0007669"/>
    <property type="project" value="UniProtKB-KW"/>
</dbReference>
<dbReference type="EMBL" id="CP046904">
    <property type="protein sequence ID" value="QGZ41996.1"/>
    <property type="molecule type" value="Genomic_DNA"/>
</dbReference>
<dbReference type="Gene3D" id="1.10.10.60">
    <property type="entry name" value="Homeodomain-like"/>
    <property type="match status" value="1"/>
</dbReference>
<dbReference type="PROSITE" id="PS01124">
    <property type="entry name" value="HTH_ARAC_FAMILY_2"/>
    <property type="match status" value="1"/>
</dbReference>
<dbReference type="InterPro" id="IPR009057">
    <property type="entry name" value="Homeodomain-like_sf"/>
</dbReference>
<dbReference type="InterPro" id="IPR018062">
    <property type="entry name" value="HTH_AraC-typ_CS"/>
</dbReference>
<dbReference type="InterPro" id="IPR004026">
    <property type="entry name" value="Ada_DNA_repair_Zn-bd"/>
</dbReference>
<evidence type="ECO:0000256" key="4">
    <source>
        <dbReference type="ARBA" id="ARBA00022723"/>
    </source>
</evidence>
<dbReference type="Pfam" id="PF02805">
    <property type="entry name" value="Ada_Zn_binding"/>
    <property type="match status" value="1"/>
</dbReference>
<dbReference type="GO" id="GO:0032259">
    <property type="term" value="P:methylation"/>
    <property type="evidence" value="ECO:0007669"/>
    <property type="project" value="UniProtKB-KW"/>
</dbReference>
<keyword evidence="16" id="KW-1185">Reference proteome</keyword>
<reference evidence="13 16" key="3">
    <citation type="submission" date="2019-12" db="EMBL/GenBank/DDBJ databases">
        <title>Draft Genome Sequences of Six Type Strains of the Genus Massilia.</title>
        <authorList>
            <person name="Miess H."/>
            <person name="Frediansyah A."/>
            <person name="Goeker M."/>
            <person name="Gross H."/>
        </authorList>
    </citation>
    <scope>NUCLEOTIDE SEQUENCE [LARGE SCALE GENOMIC DNA]</scope>
    <source>
        <strain evidence="13 16">DSM 26639</strain>
    </source>
</reference>
<evidence type="ECO:0000256" key="6">
    <source>
        <dbReference type="ARBA" id="ARBA00022833"/>
    </source>
</evidence>
<dbReference type="InterPro" id="IPR018060">
    <property type="entry name" value="HTH_AraC"/>
</dbReference>
<sequence length="435" mass="46738">MDLNDRISCYRALQTRDTRFDGRLFVGVTSTGIYCRPICPARTARIENCRFFASAAAAQQEGFRPCLRCRPESAPGGGAWRGSSDTVARALALFAETGHDERAVEAVAARLQVSARQLRRLFQQHLGAAPVTVLQTRRILLAKQLIHETRLPMTDVAMAAGFGSVRRFNETFKAMYRRAPSALRHGAGNAASGEELVLRLRYQPPYDWSAMLSACVPLPGVAVTGQGQYARTLRIGAVPGTLRVAHDPHRHGLTVGLRLADVRAMPEALERVTRVFDTAADIATINAHLSTDPLLAPLVARRPGLRPLGSWDGFEAAVLALLPAAGVAALLDLCADPLPATLCLPGLERLFPTAAAVAAAHLATLPVTAAQHGALRTLAEAAAADPTLFDAVADVTFDHSAFNHPALAERSAGWQPWLAYAARHLDSLNHNEETS</sequence>